<keyword evidence="3" id="KW-0031">Aminopeptidase</keyword>
<dbReference type="InterPro" id="IPR029058">
    <property type="entry name" value="AB_hydrolase_fold"/>
</dbReference>
<dbReference type="PANTHER" id="PTHR42776:SF27">
    <property type="entry name" value="DIPEPTIDYL PEPTIDASE FAMILY MEMBER 6"/>
    <property type="match status" value="1"/>
</dbReference>
<name>A0A1I0QDG0_9FLAO</name>
<evidence type="ECO:0000259" key="2">
    <source>
        <dbReference type="Pfam" id="PF00326"/>
    </source>
</evidence>
<dbReference type="InterPro" id="IPR001375">
    <property type="entry name" value="Peptidase_S9_cat"/>
</dbReference>
<dbReference type="PANTHER" id="PTHR42776">
    <property type="entry name" value="SERINE PEPTIDASE S9 FAMILY MEMBER"/>
    <property type="match status" value="1"/>
</dbReference>
<dbReference type="SUPFAM" id="SSF82171">
    <property type="entry name" value="DPP6 N-terminal domain-like"/>
    <property type="match status" value="1"/>
</dbReference>
<organism evidence="3 4">
    <name type="scientific">Chryseobacterium wanjuense</name>
    <dbReference type="NCBI Taxonomy" id="356305"/>
    <lineage>
        <taxon>Bacteria</taxon>
        <taxon>Pseudomonadati</taxon>
        <taxon>Bacteroidota</taxon>
        <taxon>Flavobacteriia</taxon>
        <taxon>Flavobacteriales</taxon>
        <taxon>Weeksellaceae</taxon>
        <taxon>Chryseobacterium group</taxon>
        <taxon>Chryseobacterium</taxon>
    </lineage>
</organism>
<sequence>MIVTLNRLAKNWHFLLYILSFFCGSAQHKVIEFSDIKNWPVLDYPSLSPDGQYAAYLIRSDAGPTSRLCVRSFDQSAAFEIENVRDFNFAMNSRFLVYSVEGKESITIVDLNTQNRKEIDSVRSYQFIRDRTNDWLLMLKSGLSNVMAALNLSTGKHFEYDSIASIRFWAEGRRLIVEKKSDSVVTLEHINLRDGIQRTIWSGKKVQSFESNERTLQFFTRTEDQSGNLYVDVYQLTEQSVNHLFRRRLDSLNVKVERIQGLSKDSRFLFFYARNPLETNGYTKDTLQRYVRIWSYLDQQLKTVRDQTHGRIQYYLYAVSLSDGAVHRIEQPNEQAAEIGPGKILIRKQEGDCHVSDANWNKACSHGYYLLSTTDFKRSHIPALDNQQVSASPEGKYLLYFDYRLKAYYAYSISTGQIYPVTKGINGATWTSHASKVVRGVAGWLPDDQLVLLYDRYDIYAFDPTGKKDGYCLTDGIGEKTKTVFALSFNQTGLRPFKNRNELLLTALNTVNKDNGFYKVTIGGDLQKLSFGPYLFDVSQVKSGTDFPPAECNFVPVKAQFADVYLIKRMTASEFGNLYLTKDFIHLKKISDLHPERGFNWYTSELHSWRRPDSTLAQGILYKPYDFDSTKKYPVIFHYYDRKSDGLHAYITPDALYYGASINIPYYVSRGYLVALVDIDFKTGYTGKSALQTLESAAGYFGEFAYVDSTRLGIEGFSFAGYLTYYLVTHTKKFAAASAGAGLTDLISQFGTLSLNTFSQHELSQYRMGSMLWERPDLFVENSPVMVSSNIETPLLMMNTTHDGLIGIGQSIELFTALRRQGKKVWFLEYLEGIHGVGGESALDYCVRQQEFFDHYLKGKPMPEWMTKEN</sequence>
<keyword evidence="3" id="KW-0645">Protease</keyword>
<dbReference type="GO" id="GO:0004252">
    <property type="term" value="F:serine-type endopeptidase activity"/>
    <property type="evidence" value="ECO:0007669"/>
    <property type="project" value="TreeGrafter"/>
</dbReference>
<dbReference type="Pfam" id="PF00326">
    <property type="entry name" value="Peptidase_S9"/>
    <property type="match status" value="1"/>
</dbReference>
<reference evidence="4" key="1">
    <citation type="submission" date="2016-10" db="EMBL/GenBank/DDBJ databases">
        <authorList>
            <person name="Varghese N."/>
            <person name="Submissions S."/>
        </authorList>
    </citation>
    <scope>NUCLEOTIDE SEQUENCE [LARGE SCALE GENOMIC DNA]</scope>
    <source>
        <strain evidence="4">DSM 17724</strain>
    </source>
</reference>
<evidence type="ECO:0000256" key="1">
    <source>
        <dbReference type="ARBA" id="ARBA00022801"/>
    </source>
</evidence>
<dbReference type="OrthoDB" id="9812921at2"/>
<keyword evidence="4" id="KW-1185">Reference proteome</keyword>
<protein>
    <submittedName>
        <fullName evidence="3">Dipeptidyl aminopeptidase/acylaminoacyl peptidase</fullName>
    </submittedName>
</protein>
<dbReference type="Proteomes" id="UP000199469">
    <property type="component" value="Unassembled WGS sequence"/>
</dbReference>
<dbReference type="STRING" id="356305.SAMN05421841_1822"/>
<dbReference type="AlphaFoldDB" id="A0A1I0QDG0"/>
<accession>A0A1I0QDG0</accession>
<dbReference type="RefSeq" id="WP_089791658.1">
    <property type="nucleotide sequence ID" value="NZ_FOIU01000001.1"/>
</dbReference>
<keyword evidence="1" id="KW-0378">Hydrolase</keyword>
<dbReference type="Gene3D" id="3.40.50.1820">
    <property type="entry name" value="alpha/beta hydrolase"/>
    <property type="match status" value="1"/>
</dbReference>
<evidence type="ECO:0000313" key="4">
    <source>
        <dbReference type="Proteomes" id="UP000199469"/>
    </source>
</evidence>
<proteinExistence type="predicted"/>
<feature type="domain" description="Peptidase S9 prolyl oligopeptidase catalytic" evidence="2">
    <location>
        <begin position="687"/>
        <end position="859"/>
    </location>
</feature>
<dbReference type="SUPFAM" id="SSF53474">
    <property type="entry name" value="alpha/beta-Hydrolases"/>
    <property type="match status" value="1"/>
</dbReference>
<dbReference type="EMBL" id="FOIU01000001">
    <property type="protein sequence ID" value="SEW24860.1"/>
    <property type="molecule type" value="Genomic_DNA"/>
</dbReference>
<dbReference type="GO" id="GO:0006508">
    <property type="term" value="P:proteolysis"/>
    <property type="evidence" value="ECO:0007669"/>
    <property type="project" value="InterPro"/>
</dbReference>
<gene>
    <name evidence="3" type="ORF">SAMN05421841_1822</name>
</gene>
<dbReference type="GO" id="GO:0004177">
    <property type="term" value="F:aminopeptidase activity"/>
    <property type="evidence" value="ECO:0007669"/>
    <property type="project" value="UniProtKB-KW"/>
</dbReference>
<evidence type="ECO:0000313" key="3">
    <source>
        <dbReference type="EMBL" id="SEW24860.1"/>
    </source>
</evidence>